<sequence>MGKTETIHKPEAVYKAEKANKAALSEKTDHVLYICGIVLIVLMAAGYAVIKVFHISYTSYIIPCLVKVFTGYNCPGCGGTRAFKALMRGDLAASIGFHPLVAYGGLIFLWYMVSNTAEKIIWKIGGRKIHIGMRYKNAYVWIGFAIMMANFIIRNILIFMVKN</sequence>
<feature type="transmembrane region" description="Helical" evidence="1">
    <location>
        <begin position="31"/>
        <end position="50"/>
    </location>
</feature>
<reference evidence="2 3" key="1">
    <citation type="submission" date="2016-09" db="EMBL/GenBank/DDBJ databases">
        <authorList>
            <person name="Capua I."/>
            <person name="De Benedictis P."/>
            <person name="Joannis T."/>
            <person name="Lombin L.H."/>
            <person name="Cattoli G."/>
        </authorList>
    </citation>
    <scope>NUCLEOTIDE SEQUENCE [LARGE SCALE GENOMIC DNA]</scope>
    <source>
        <strain evidence="2 3">GluBS11</strain>
    </source>
</reference>
<keyword evidence="3" id="KW-1185">Reference proteome</keyword>
<keyword evidence="1" id="KW-0472">Membrane</keyword>
<evidence type="ECO:0000313" key="2">
    <source>
        <dbReference type="EMBL" id="SCP99000.1"/>
    </source>
</evidence>
<accession>A0A1D3TXD9</accession>
<gene>
    <name evidence="2" type="ORF">SAMN05421730_103029</name>
</gene>
<dbReference type="STRING" id="1619234.SAMN05421730_103029"/>
<dbReference type="AlphaFoldDB" id="A0A1D3TXD9"/>
<protein>
    <recommendedName>
        <fullName evidence="4">DUF2752 domain-containing protein</fullName>
    </recommendedName>
</protein>
<dbReference type="Pfam" id="PF10825">
    <property type="entry name" value="DUF2752"/>
    <property type="match status" value="1"/>
</dbReference>
<feature type="transmembrane region" description="Helical" evidence="1">
    <location>
        <begin position="91"/>
        <end position="113"/>
    </location>
</feature>
<proteinExistence type="predicted"/>
<dbReference type="InterPro" id="IPR021215">
    <property type="entry name" value="DUF2752"/>
</dbReference>
<dbReference type="RefSeq" id="WP_091236256.1">
    <property type="nucleotide sequence ID" value="NZ_FMKA01000030.1"/>
</dbReference>
<evidence type="ECO:0000313" key="3">
    <source>
        <dbReference type="Proteomes" id="UP000199315"/>
    </source>
</evidence>
<dbReference type="EMBL" id="FMKA01000030">
    <property type="protein sequence ID" value="SCP99000.1"/>
    <property type="molecule type" value="Genomic_DNA"/>
</dbReference>
<organism evidence="2 3">
    <name type="scientific">Anaerobium acetethylicum</name>
    <dbReference type="NCBI Taxonomy" id="1619234"/>
    <lineage>
        <taxon>Bacteria</taxon>
        <taxon>Bacillati</taxon>
        <taxon>Bacillota</taxon>
        <taxon>Clostridia</taxon>
        <taxon>Lachnospirales</taxon>
        <taxon>Lachnospiraceae</taxon>
        <taxon>Anaerobium</taxon>
    </lineage>
</organism>
<dbReference type="OrthoDB" id="9815897at2"/>
<dbReference type="Proteomes" id="UP000199315">
    <property type="component" value="Unassembled WGS sequence"/>
</dbReference>
<feature type="transmembrane region" description="Helical" evidence="1">
    <location>
        <begin position="138"/>
        <end position="161"/>
    </location>
</feature>
<evidence type="ECO:0000256" key="1">
    <source>
        <dbReference type="SAM" id="Phobius"/>
    </source>
</evidence>
<keyword evidence="1" id="KW-1133">Transmembrane helix</keyword>
<name>A0A1D3TXD9_9FIRM</name>
<keyword evidence="1" id="KW-0812">Transmembrane</keyword>
<evidence type="ECO:0008006" key="4">
    <source>
        <dbReference type="Google" id="ProtNLM"/>
    </source>
</evidence>